<dbReference type="RefSeq" id="WP_182670616.1">
    <property type="nucleotide sequence ID" value="NZ_JACHTE010000011.1"/>
</dbReference>
<evidence type="ECO:0000256" key="1">
    <source>
        <dbReference type="SAM" id="MobiDB-lite"/>
    </source>
</evidence>
<keyword evidence="2" id="KW-0732">Signal</keyword>
<evidence type="ECO:0000313" key="3">
    <source>
        <dbReference type="EMBL" id="MBB1089629.1"/>
    </source>
</evidence>
<name>A0A7W3U630_9GAMM</name>
<dbReference type="AlphaFoldDB" id="A0A7W3U630"/>
<evidence type="ECO:0008006" key="5">
    <source>
        <dbReference type="Google" id="ProtNLM"/>
    </source>
</evidence>
<gene>
    <name evidence="3" type="ORF">H4F99_14180</name>
</gene>
<evidence type="ECO:0000256" key="2">
    <source>
        <dbReference type="SAM" id="SignalP"/>
    </source>
</evidence>
<feature type="signal peptide" evidence="2">
    <location>
        <begin position="1"/>
        <end position="24"/>
    </location>
</feature>
<dbReference type="Proteomes" id="UP000552587">
    <property type="component" value="Unassembled WGS sequence"/>
</dbReference>
<comment type="caution">
    <text evidence="3">The sequence shown here is derived from an EMBL/GenBank/DDBJ whole genome shotgun (WGS) entry which is preliminary data.</text>
</comment>
<evidence type="ECO:0000313" key="4">
    <source>
        <dbReference type="Proteomes" id="UP000552587"/>
    </source>
</evidence>
<feature type="region of interest" description="Disordered" evidence="1">
    <location>
        <begin position="44"/>
        <end position="81"/>
    </location>
</feature>
<dbReference type="PROSITE" id="PS51257">
    <property type="entry name" value="PROKAR_LIPOPROTEIN"/>
    <property type="match status" value="1"/>
</dbReference>
<dbReference type="EMBL" id="JACHTE010000011">
    <property type="protein sequence ID" value="MBB1089629.1"/>
    <property type="molecule type" value="Genomic_DNA"/>
</dbReference>
<feature type="chain" id="PRO_5030573334" description="Lipoprotein" evidence="2">
    <location>
        <begin position="25"/>
        <end position="81"/>
    </location>
</feature>
<proteinExistence type="predicted"/>
<sequence>MHRLPPSLRAIATAVLLAGLAACATGEYYDTNAAVDARPECAGMGTERTGEPVPSRCQREQGMRWDSDSDDKIEVDFSDDD</sequence>
<organism evidence="3 4">
    <name type="scientific">Marilutibacter penaei</name>
    <dbReference type="NCBI Taxonomy" id="2759900"/>
    <lineage>
        <taxon>Bacteria</taxon>
        <taxon>Pseudomonadati</taxon>
        <taxon>Pseudomonadota</taxon>
        <taxon>Gammaproteobacteria</taxon>
        <taxon>Lysobacterales</taxon>
        <taxon>Lysobacteraceae</taxon>
        <taxon>Marilutibacter</taxon>
    </lineage>
</organism>
<feature type="compositionally biased region" description="Basic and acidic residues" evidence="1">
    <location>
        <begin position="57"/>
        <end position="75"/>
    </location>
</feature>
<reference evidence="3 4" key="1">
    <citation type="submission" date="2020-07" db="EMBL/GenBank/DDBJ databases">
        <authorList>
            <person name="Xu S."/>
            <person name="Li A."/>
        </authorList>
    </citation>
    <scope>NUCLEOTIDE SEQUENCE [LARGE SCALE GENOMIC DNA]</scope>
    <source>
        <strain evidence="3 4">SG-8</strain>
    </source>
</reference>
<accession>A0A7W3U630</accession>
<protein>
    <recommendedName>
        <fullName evidence="5">Lipoprotein</fullName>
    </recommendedName>
</protein>
<keyword evidence="4" id="KW-1185">Reference proteome</keyword>